<dbReference type="NCBIfam" id="TIGR01143">
    <property type="entry name" value="murF"/>
    <property type="match status" value="1"/>
</dbReference>
<dbReference type="Proteomes" id="UP000010796">
    <property type="component" value="Chromosome"/>
</dbReference>
<dbReference type="InterPro" id="IPR013221">
    <property type="entry name" value="Mur_ligase_cen"/>
</dbReference>
<keyword evidence="4 5" id="KW-0413">Isomerase</keyword>
<dbReference type="Gene3D" id="3.20.20.10">
    <property type="entry name" value="Alanine racemase"/>
    <property type="match status" value="1"/>
</dbReference>
<evidence type="ECO:0000256" key="4">
    <source>
        <dbReference type="ARBA" id="ARBA00023235"/>
    </source>
</evidence>
<evidence type="ECO:0000256" key="6">
    <source>
        <dbReference type="PIRSR" id="PIRSR600821-50"/>
    </source>
</evidence>
<feature type="domain" description="Alanine racemase C-terminal" evidence="8">
    <location>
        <begin position="694"/>
        <end position="818"/>
    </location>
</feature>
<keyword evidence="10" id="KW-1185">Reference proteome</keyword>
<dbReference type="GO" id="GO:0030632">
    <property type="term" value="P:D-alanine biosynthetic process"/>
    <property type="evidence" value="ECO:0007669"/>
    <property type="project" value="UniProtKB-UniRule"/>
</dbReference>
<dbReference type="PRINTS" id="PR00992">
    <property type="entry name" value="ALARACEMASE"/>
</dbReference>
<dbReference type="NCBIfam" id="NF008897">
    <property type="entry name" value="PRK11930.1"/>
    <property type="match status" value="1"/>
</dbReference>
<dbReference type="RefSeq" id="WP_015265319.1">
    <property type="nucleotide sequence ID" value="NC_019904.1"/>
</dbReference>
<dbReference type="eggNOG" id="COG0787">
    <property type="taxonomic scope" value="Bacteria"/>
</dbReference>
<dbReference type="SUPFAM" id="SSF50621">
    <property type="entry name" value="Alanine racemase C-terminal domain-like"/>
    <property type="match status" value="1"/>
</dbReference>
<dbReference type="Gene3D" id="3.40.1190.10">
    <property type="entry name" value="Mur-like, catalytic domain"/>
    <property type="match status" value="1"/>
</dbReference>
<comment type="similarity">
    <text evidence="5">Belongs to the alanine racemase family.</text>
</comment>
<reference evidence="10" key="1">
    <citation type="submission" date="2012-02" db="EMBL/GenBank/DDBJ databases">
        <title>The complete genome of Echinicola vietnamensis DSM 17526.</title>
        <authorList>
            <person name="Lucas S."/>
            <person name="Copeland A."/>
            <person name="Lapidus A."/>
            <person name="Glavina del Rio T."/>
            <person name="Dalin E."/>
            <person name="Tice H."/>
            <person name="Bruce D."/>
            <person name="Goodwin L."/>
            <person name="Pitluck S."/>
            <person name="Peters L."/>
            <person name="Ovchinnikova G."/>
            <person name="Teshima H."/>
            <person name="Kyrpides N."/>
            <person name="Mavromatis K."/>
            <person name="Ivanova N."/>
            <person name="Brettin T."/>
            <person name="Detter J.C."/>
            <person name="Han C."/>
            <person name="Larimer F."/>
            <person name="Land M."/>
            <person name="Hauser L."/>
            <person name="Markowitz V."/>
            <person name="Cheng J.-F."/>
            <person name="Hugenholtz P."/>
            <person name="Woyke T."/>
            <person name="Wu D."/>
            <person name="Brambilla E."/>
            <person name="Klenk H.-P."/>
            <person name="Eisen J.A."/>
        </authorList>
    </citation>
    <scope>NUCLEOTIDE SEQUENCE [LARGE SCALE GENOMIC DNA]</scope>
    <source>
        <strain evidence="10">DSM 17526 / LMG 23754 / KMM 6221</strain>
    </source>
</reference>
<dbReference type="GO" id="GO:0047480">
    <property type="term" value="F:UDP-N-acetylmuramoyl-tripeptide-D-alanyl-D-alanine ligase activity"/>
    <property type="evidence" value="ECO:0007669"/>
    <property type="project" value="InterPro"/>
</dbReference>
<dbReference type="SUPFAM" id="SSF53244">
    <property type="entry name" value="MurD-like peptide ligases, peptide-binding domain"/>
    <property type="match status" value="1"/>
</dbReference>
<proteinExistence type="inferred from homology"/>
<dbReference type="GO" id="GO:0008784">
    <property type="term" value="F:alanine racemase activity"/>
    <property type="evidence" value="ECO:0007669"/>
    <property type="project" value="UniProtKB-UniRule"/>
</dbReference>
<dbReference type="Pfam" id="PF01225">
    <property type="entry name" value="Mur_ligase"/>
    <property type="match status" value="1"/>
</dbReference>
<feature type="binding site" evidence="5 7">
    <location>
        <position position="764"/>
    </location>
    <ligand>
        <name>substrate</name>
    </ligand>
</feature>
<dbReference type="CDD" id="cd00430">
    <property type="entry name" value="PLPDE_III_AR"/>
    <property type="match status" value="1"/>
</dbReference>
<dbReference type="HOGENOM" id="CLU_372082_0_0_10"/>
<evidence type="ECO:0000313" key="10">
    <source>
        <dbReference type="Proteomes" id="UP000010796"/>
    </source>
</evidence>
<feature type="active site" description="Proton acceptor; specific for D-alanine" evidence="5">
    <location>
        <position position="490"/>
    </location>
</feature>
<evidence type="ECO:0000256" key="5">
    <source>
        <dbReference type="HAMAP-Rule" id="MF_01201"/>
    </source>
</evidence>
<dbReference type="GO" id="GO:0030170">
    <property type="term" value="F:pyridoxal phosphate binding"/>
    <property type="evidence" value="ECO:0007669"/>
    <property type="project" value="UniProtKB-UniRule"/>
</dbReference>
<comment type="pathway">
    <text evidence="5">Amino-acid biosynthesis; D-alanine biosynthesis; D-alanine from L-alanine: step 1/1.</text>
</comment>
<evidence type="ECO:0000259" key="8">
    <source>
        <dbReference type="SMART" id="SM01005"/>
    </source>
</evidence>
<comment type="function">
    <text evidence="5">Catalyzes the interconversion of L-alanine and D-alanine. May also act on other amino acids.</text>
</comment>
<accession>L0FYB9</accession>
<feature type="active site" description="Proton acceptor; specific for L-alanine" evidence="5">
    <location>
        <position position="715"/>
    </location>
</feature>
<dbReference type="PANTHER" id="PTHR30511">
    <property type="entry name" value="ALANINE RACEMASE"/>
    <property type="match status" value="1"/>
</dbReference>
<evidence type="ECO:0000256" key="7">
    <source>
        <dbReference type="PIRSR" id="PIRSR600821-52"/>
    </source>
</evidence>
<feature type="modified residue" description="N6-(pyridoxal phosphate)lysine" evidence="5 6">
    <location>
        <position position="490"/>
    </location>
</feature>
<dbReference type="InterPro" id="IPR036615">
    <property type="entry name" value="Mur_ligase_C_dom_sf"/>
</dbReference>
<dbReference type="Pfam" id="PF08245">
    <property type="entry name" value="Mur_ligase_M"/>
    <property type="match status" value="1"/>
</dbReference>
<dbReference type="Pfam" id="PF01168">
    <property type="entry name" value="Ala_racemase_N"/>
    <property type="match status" value="1"/>
</dbReference>
<name>L0FYB9_ECHVK</name>
<keyword evidence="3 5" id="KW-0663">Pyridoxal phosphate</keyword>
<comment type="catalytic activity">
    <reaction evidence="1 5">
        <text>L-alanine = D-alanine</text>
        <dbReference type="Rhea" id="RHEA:20249"/>
        <dbReference type="ChEBI" id="CHEBI:57416"/>
        <dbReference type="ChEBI" id="CHEBI:57972"/>
        <dbReference type="EC" id="5.1.1.1"/>
    </reaction>
</comment>
<dbReference type="PATRIC" id="fig|926556.3.peg.1580"/>
<dbReference type="InterPro" id="IPR035911">
    <property type="entry name" value="MurE/MurF_N"/>
</dbReference>
<dbReference type="EMBL" id="CP003346">
    <property type="protein sequence ID" value="AGA77756.1"/>
    <property type="molecule type" value="Genomic_DNA"/>
</dbReference>
<dbReference type="InterPro" id="IPR005863">
    <property type="entry name" value="UDP-N-AcMur_synth"/>
</dbReference>
<dbReference type="SUPFAM" id="SSF51419">
    <property type="entry name" value="PLP-binding barrel"/>
    <property type="match status" value="1"/>
</dbReference>
<feature type="binding site" evidence="5 7">
    <location>
        <position position="587"/>
    </location>
    <ligand>
        <name>substrate</name>
    </ligand>
</feature>
<dbReference type="GO" id="GO:0071555">
    <property type="term" value="P:cell wall organization"/>
    <property type="evidence" value="ECO:0007669"/>
    <property type="project" value="InterPro"/>
</dbReference>
<dbReference type="AlphaFoldDB" id="L0FYB9"/>
<dbReference type="InterPro" id="IPR036565">
    <property type="entry name" value="Mur-like_cat_sf"/>
</dbReference>
<evidence type="ECO:0000313" key="9">
    <source>
        <dbReference type="EMBL" id="AGA77756.1"/>
    </source>
</evidence>
<dbReference type="eggNOG" id="COG0770">
    <property type="taxonomic scope" value="Bacteria"/>
</dbReference>
<dbReference type="GO" id="GO:0005524">
    <property type="term" value="F:ATP binding"/>
    <property type="evidence" value="ECO:0007669"/>
    <property type="project" value="InterPro"/>
</dbReference>
<dbReference type="PANTHER" id="PTHR30511:SF0">
    <property type="entry name" value="ALANINE RACEMASE, CATABOLIC-RELATED"/>
    <property type="match status" value="1"/>
</dbReference>
<dbReference type="Gene3D" id="2.40.37.10">
    <property type="entry name" value="Lyase, Ornithine Decarboxylase, Chain A, domain 1"/>
    <property type="match status" value="1"/>
</dbReference>
<sequence length="820" mass="90641">MVNALTLQELLLITNGQLLHQGHHPSVTAISTDSRKIYHGKQTLFVALKGFKVNGHDYLMDAFSKGVRTFIVENDKHISPLTDCTIIVVKSALEALQALAKWNRNQFSGVVIGITGSNGKTIIKEWLGQILASRFDIAKSPKSYNSQTGVPLSIFGIENHHKAAIIEAGISLPGEMAKLQTIIQPNIGIMTNIGTAHAEGFSSQAEKLHEKLLLFKDAQLIVYRKDHAAIHRALTDQFPSDRLVSWSDQPGGDYTLSTKKEKEGSKLTLIKPDLGLFTFHSHFTDEASLENLRHTIVAALVLGLSETQIQQSIPVLDTVEMRLTLKAGIHQCLLIDDTYNNDLAGLDIALEFLNSQRPKKRKILILSDLLQAGDKSSVYDSVSNLISHYQLDMVFAVGSDIGQLKAPPSCTVNFFRDTAHLLEKLPTYALQDDLILIKGARIFQFERVVDALQERIHGTVLEINLNALRKNFTFYKSLLKPSTKTMIMVKAFAYGGGATEIAHHLEQLKADYLAVAYTDEGVSLRQEKIKLPIMVLNPVQESFGNLIKYDLEPVVYSLSFFRQLGEYCQSNATTIKVHLDLDTGMHRLGFGEEDLEALGTLLHQFPALQIASLYTHLAGADEALHEGYSKRQLAQFQSMCSTIKGFLGYAPLMHALNSAGIVRYPAHQLDMVRLGIGLYGIEVNGLHENALQPVSVLKTTISQIKHLKKGDTVGYSRKGTMDHDGKIATIAIGYADGYDRRFSNGTGQVLINGQKAPVIGNICMDMTMIDVTGMNVHEGDEVIIYGHGLSLKEQAKAIGTIPYELLTNISSRVKRVYYLD</sequence>
<dbReference type="InterPro" id="IPR011079">
    <property type="entry name" value="Ala_racemase_C"/>
</dbReference>
<evidence type="ECO:0000256" key="2">
    <source>
        <dbReference type="ARBA" id="ARBA00001933"/>
    </source>
</evidence>
<dbReference type="STRING" id="926556.Echvi_1490"/>
<gene>
    <name evidence="9" type="ordered locus">Echvi_1490</name>
</gene>
<dbReference type="InterPro" id="IPR029066">
    <property type="entry name" value="PLP-binding_barrel"/>
</dbReference>
<evidence type="ECO:0000256" key="3">
    <source>
        <dbReference type="ARBA" id="ARBA00022898"/>
    </source>
</evidence>
<dbReference type="Gene3D" id="3.40.1390.10">
    <property type="entry name" value="MurE/MurF, N-terminal domain"/>
    <property type="match status" value="1"/>
</dbReference>
<dbReference type="SUPFAM" id="SSF63418">
    <property type="entry name" value="MurE/MurF N-terminal domain"/>
    <property type="match status" value="1"/>
</dbReference>
<dbReference type="SMART" id="SM01005">
    <property type="entry name" value="Ala_racemase_C"/>
    <property type="match status" value="1"/>
</dbReference>
<comment type="cofactor">
    <cofactor evidence="2 5 6">
        <name>pyridoxal 5'-phosphate</name>
        <dbReference type="ChEBI" id="CHEBI:597326"/>
    </cofactor>
</comment>
<dbReference type="UniPathway" id="UPA00042">
    <property type="reaction ID" value="UER00497"/>
</dbReference>
<dbReference type="OrthoDB" id="9801978at2"/>
<dbReference type="Gene3D" id="3.90.190.20">
    <property type="entry name" value="Mur ligase, C-terminal domain"/>
    <property type="match status" value="1"/>
</dbReference>
<dbReference type="InterPro" id="IPR000821">
    <property type="entry name" value="Ala_racemase"/>
</dbReference>
<dbReference type="KEGG" id="evi:Echvi_1490"/>
<protein>
    <recommendedName>
        <fullName evidence="5">Alanine racemase</fullName>
        <ecNumber evidence="5">5.1.1.1</ecNumber>
    </recommendedName>
</protein>
<dbReference type="NCBIfam" id="TIGR00492">
    <property type="entry name" value="alr"/>
    <property type="match status" value="1"/>
</dbReference>
<dbReference type="SUPFAM" id="SSF53623">
    <property type="entry name" value="MurD-like peptide ligases, catalytic domain"/>
    <property type="match status" value="1"/>
</dbReference>
<evidence type="ECO:0000256" key="1">
    <source>
        <dbReference type="ARBA" id="ARBA00000316"/>
    </source>
</evidence>
<organism evidence="9 10">
    <name type="scientific">Echinicola vietnamensis (strain DSM 17526 / LMG 23754 / KMM 6221)</name>
    <dbReference type="NCBI Taxonomy" id="926556"/>
    <lineage>
        <taxon>Bacteria</taxon>
        <taxon>Pseudomonadati</taxon>
        <taxon>Bacteroidota</taxon>
        <taxon>Cytophagia</taxon>
        <taxon>Cytophagales</taxon>
        <taxon>Cyclobacteriaceae</taxon>
        <taxon>Echinicola</taxon>
    </lineage>
</organism>
<dbReference type="EC" id="5.1.1.1" evidence="5"/>
<dbReference type="InterPro" id="IPR009006">
    <property type="entry name" value="Ala_racemase/Decarboxylase_C"/>
</dbReference>
<dbReference type="GO" id="GO:0005829">
    <property type="term" value="C:cytosol"/>
    <property type="evidence" value="ECO:0007669"/>
    <property type="project" value="TreeGrafter"/>
</dbReference>
<dbReference type="HAMAP" id="MF_01201">
    <property type="entry name" value="Ala_racemase"/>
    <property type="match status" value="1"/>
</dbReference>
<dbReference type="Pfam" id="PF00842">
    <property type="entry name" value="Ala_racemase_C"/>
    <property type="match status" value="1"/>
</dbReference>
<dbReference type="InterPro" id="IPR000713">
    <property type="entry name" value="Mur_ligase_N"/>
</dbReference>
<dbReference type="InterPro" id="IPR001608">
    <property type="entry name" value="Ala_racemase_N"/>
</dbReference>
<dbReference type="FunFam" id="3.20.20.10:FF:000002">
    <property type="entry name" value="Alanine racemase"/>
    <property type="match status" value="1"/>
</dbReference>